<dbReference type="InterPro" id="IPR006119">
    <property type="entry name" value="Resolv_N"/>
</dbReference>
<evidence type="ECO:0000256" key="6">
    <source>
        <dbReference type="SAM" id="MobiDB-lite"/>
    </source>
</evidence>
<proteinExistence type="predicted"/>
<dbReference type="PROSITE" id="PS51736">
    <property type="entry name" value="RECOMBINASES_3"/>
    <property type="match status" value="1"/>
</dbReference>
<dbReference type="CDD" id="cd03768">
    <property type="entry name" value="SR_ResInv"/>
    <property type="match status" value="1"/>
</dbReference>
<dbReference type="SMART" id="SM00857">
    <property type="entry name" value="Resolvase"/>
    <property type="match status" value="1"/>
</dbReference>
<dbReference type="InterPro" id="IPR036162">
    <property type="entry name" value="Resolvase-like_N_sf"/>
</dbReference>
<dbReference type="InterPro" id="IPR006118">
    <property type="entry name" value="Recombinase_CS"/>
</dbReference>
<feature type="domain" description="Resolvase/invertase-type recombinase catalytic" evidence="7">
    <location>
        <begin position="2"/>
        <end position="145"/>
    </location>
</feature>
<reference evidence="8 9" key="1">
    <citation type="submission" date="2019-02" db="EMBL/GenBank/DDBJ databases">
        <title>Deep-cultivation of Planctomycetes and their phenomic and genomic characterization uncovers novel biology.</title>
        <authorList>
            <person name="Wiegand S."/>
            <person name="Jogler M."/>
            <person name="Boedeker C."/>
            <person name="Pinto D."/>
            <person name="Vollmers J."/>
            <person name="Rivas-Marin E."/>
            <person name="Kohn T."/>
            <person name="Peeters S.H."/>
            <person name="Heuer A."/>
            <person name="Rast P."/>
            <person name="Oberbeckmann S."/>
            <person name="Bunk B."/>
            <person name="Jeske O."/>
            <person name="Meyerdierks A."/>
            <person name="Storesund J.E."/>
            <person name="Kallscheuer N."/>
            <person name="Luecker S."/>
            <person name="Lage O.M."/>
            <person name="Pohl T."/>
            <person name="Merkel B.J."/>
            <person name="Hornburger P."/>
            <person name="Mueller R.-W."/>
            <person name="Bruemmer F."/>
            <person name="Labrenz M."/>
            <person name="Spormann A.M."/>
            <person name="Op den Camp H."/>
            <person name="Overmann J."/>
            <person name="Amann R."/>
            <person name="Jetten M.S.M."/>
            <person name="Mascher T."/>
            <person name="Medema M.H."/>
            <person name="Devos D.P."/>
            <person name="Kaster A.-K."/>
            <person name="Ovreas L."/>
            <person name="Rohde M."/>
            <person name="Galperin M.Y."/>
            <person name="Jogler C."/>
        </authorList>
    </citation>
    <scope>NUCLEOTIDE SEQUENCE [LARGE SCALE GENOMIC DNA]</scope>
    <source>
        <strain evidence="8 9">ElP</strain>
        <plasmid evidence="9">pelp_2</plasmid>
    </source>
</reference>
<dbReference type="KEGG" id="tpla:ElP_73370"/>
<keyword evidence="1" id="KW-0229">DNA integration</keyword>
<dbReference type="RefSeq" id="WP_145279604.1">
    <property type="nucleotide sequence ID" value="NZ_CP036428.1"/>
</dbReference>
<dbReference type="Proteomes" id="UP000317835">
    <property type="component" value="Plasmid pElP_2"/>
</dbReference>
<dbReference type="GO" id="GO:0003677">
    <property type="term" value="F:DNA binding"/>
    <property type="evidence" value="ECO:0007669"/>
    <property type="project" value="UniProtKB-KW"/>
</dbReference>
<dbReference type="Pfam" id="PF00239">
    <property type="entry name" value="Resolvase"/>
    <property type="match status" value="1"/>
</dbReference>
<evidence type="ECO:0000313" key="9">
    <source>
        <dbReference type="Proteomes" id="UP000317835"/>
    </source>
</evidence>
<dbReference type="PANTHER" id="PTHR30461:SF19">
    <property type="entry name" value="SITE-SPECIFIC RECOMBINASE RESOLVASE FAMILY"/>
    <property type="match status" value="1"/>
</dbReference>
<evidence type="ECO:0000256" key="2">
    <source>
        <dbReference type="ARBA" id="ARBA00023125"/>
    </source>
</evidence>
<accession>A0A518HEW3</accession>
<evidence type="ECO:0000256" key="1">
    <source>
        <dbReference type="ARBA" id="ARBA00022908"/>
    </source>
</evidence>
<dbReference type="PANTHER" id="PTHR30461">
    <property type="entry name" value="DNA-INVERTASE FROM LAMBDOID PROPHAGE"/>
    <property type="match status" value="1"/>
</dbReference>
<dbReference type="PROSITE" id="PS00397">
    <property type="entry name" value="RECOMBINASES_1"/>
    <property type="match status" value="1"/>
</dbReference>
<protein>
    <submittedName>
        <fullName evidence="8">DNA-invertase hin</fullName>
    </submittedName>
</protein>
<evidence type="ECO:0000313" key="8">
    <source>
        <dbReference type="EMBL" id="QDV39371.1"/>
    </source>
</evidence>
<evidence type="ECO:0000256" key="4">
    <source>
        <dbReference type="PIRSR" id="PIRSR606118-50"/>
    </source>
</evidence>
<feature type="region of interest" description="Disordered" evidence="6">
    <location>
        <begin position="197"/>
        <end position="218"/>
    </location>
</feature>
<name>A0A518HEW3_9BACT</name>
<keyword evidence="9" id="KW-1185">Reference proteome</keyword>
<dbReference type="InterPro" id="IPR050639">
    <property type="entry name" value="SSR_resolvase"/>
</dbReference>
<dbReference type="OrthoDB" id="9797501at2"/>
<feature type="active site" description="O-(5'-phospho-DNA)-serine intermediate" evidence="4 5">
    <location>
        <position position="10"/>
    </location>
</feature>
<keyword evidence="8" id="KW-0614">Plasmid</keyword>
<evidence type="ECO:0000256" key="5">
    <source>
        <dbReference type="PROSITE-ProRule" id="PRU10137"/>
    </source>
</evidence>
<dbReference type="SUPFAM" id="SSF53041">
    <property type="entry name" value="Resolvase-like"/>
    <property type="match status" value="1"/>
</dbReference>
<organism evidence="8 9">
    <name type="scientific">Tautonia plasticadhaerens</name>
    <dbReference type="NCBI Taxonomy" id="2527974"/>
    <lineage>
        <taxon>Bacteria</taxon>
        <taxon>Pseudomonadati</taxon>
        <taxon>Planctomycetota</taxon>
        <taxon>Planctomycetia</taxon>
        <taxon>Isosphaerales</taxon>
        <taxon>Isosphaeraceae</taxon>
        <taxon>Tautonia</taxon>
    </lineage>
</organism>
<dbReference type="AlphaFoldDB" id="A0A518HEW3"/>
<evidence type="ECO:0000256" key="3">
    <source>
        <dbReference type="ARBA" id="ARBA00023172"/>
    </source>
</evidence>
<keyword evidence="3" id="KW-0233">DNA recombination</keyword>
<dbReference type="EMBL" id="CP036428">
    <property type="protein sequence ID" value="QDV39371.1"/>
    <property type="molecule type" value="Genomic_DNA"/>
</dbReference>
<dbReference type="GO" id="GO:0015074">
    <property type="term" value="P:DNA integration"/>
    <property type="evidence" value="ECO:0007669"/>
    <property type="project" value="UniProtKB-KW"/>
</dbReference>
<dbReference type="Gene3D" id="3.40.50.1390">
    <property type="entry name" value="Resolvase, N-terminal catalytic domain"/>
    <property type="match status" value="1"/>
</dbReference>
<gene>
    <name evidence="8" type="primary">hin</name>
    <name evidence="8" type="ORF">ElP_73370</name>
</gene>
<dbReference type="GO" id="GO:0000150">
    <property type="term" value="F:DNA strand exchange activity"/>
    <property type="evidence" value="ECO:0007669"/>
    <property type="project" value="InterPro"/>
</dbReference>
<geneLocation type="plasmid" evidence="9">
    <name>pelp_2</name>
</geneLocation>
<feature type="compositionally biased region" description="Basic residues" evidence="6">
    <location>
        <begin position="208"/>
        <end position="218"/>
    </location>
</feature>
<evidence type="ECO:0000259" key="7">
    <source>
        <dbReference type="PROSITE" id="PS51736"/>
    </source>
</evidence>
<keyword evidence="2" id="KW-0238">DNA-binding</keyword>
<sequence>MKTVAYLRVSTGSQDLANQKLAILDHARQKRFAVDRFVEAQASSRKGPDQRRIEELLGALEAGDRLVVSELSRLGRSLGQVIQLVDELVKRRVRFTAIKEGIRFEGKQDLQTKVMIALFGLFAEVERDLISERTKEGLAAARARGRLLGRPKGSLGRSKLDGKEEEIRKLLEKAVSKRSLAKMLDVSTTNLRHFIRARGLAPETPKGATKRQARGRRP</sequence>